<feature type="chain" id="PRO_5003195268" evidence="1">
    <location>
        <begin position="18"/>
        <end position="134"/>
    </location>
</feature>
<accession>E5AEP6</accession>
<dbReference type="Proteomes" id="UP000002668">
    <property type="component" value="Genome"/>
</dbReference>
<feature type="signal peptide" evidence="1">
    <location>
        <begin position="1"/>
        <end position="17"/>
    </location>
</feature>
<evidence type="ECO:0000256" key="1">
    <source>
        <dbReference type="SAM" id="SignalP"/>
    </source>
</evidence>
<dbReference type="OrthoDB" id="10617078at2759"/>
<dbReference type="VEuPathDB" id="FungiDB:LEMA_P004720.1"/>
<keyword evidence="3" id="KW-1185">Reference proteome</keyword>
<reference evidence="3" key="1">
    <citation type="journal article" date="2011" name="Nat. Commun.">
        <title>Effector diversification within compartments of the Leptosphaeria maculans genome affected by Repeat-Induced Point mutations.</title>
        <authorList>
            <person name="Rouxel T."/>
            <person name="Grandaubert J."/>
            <person name="Hane J.K."/>
            <person name="Hoede C."/>
            <person name="van de Wouw A.P."/>
            <person name="Couloux A."/>
            <person name="Dominguez V."/>
            <person name="Anthouard V."/>
            <person name="Bally P."/>
            <person name="Bourras S."/>
            <person name="Cozijnsen A.J."/>
            <person name="Ciuffetti L.M."/>
            <person name="Degrave A."/>
            <person name="Dilmaghani A."/>
            <person name="Duret L."/>
            <person name="Fudal I."/>
            <person name="Goodwin S.B."/>
            <person name="Gout L."/>
            <person name="Glaser N."/>
            <person name="Linglin J."/>
            <person name="Kema G.H.J."/>
            <person name="Lapalu N."/>
            <person name="Lawrence C.B."/>
            <person name="May K."/>
            <person name="Meyer M."/>
            <person name="Ollivier B."/>
            <person name="Poulain J."/>
            <person name="Schoch C.L."/>
            <person name="Simon A."/>
            <person name="Spatafora J.W."/>
            <person name="Stachowiak A."/>
            <person name="Turgeon B.G."/>
            <person name="Tyler B.M."/>
            <person name="Vincent D."/>
            <person name="Weissenbach J."/>
            <person name="Amselem J."/>
            <person name="Quesneville H."/>
            <person name="Oliver R.P."/>
            <person name="Wincker P."/>
            <person name="Balesdent M.-H."/>
            <person name="Howlett B.J."/>
        </authorList>
    </citation>
    <scope>NUCLEOTIDE SEQUENCE [LARGE SCALE GENOMIC DNA]</scope>
    <source>
        <strain evidence="3">JN3 / isolate v23.1.3 / race Av1-4-5-6-7-8</strain>
    </source>
</reference>
<dbReference type="AlphaFoldDB" id="E5AEP6"/>
<organism evidence="2 3">
    <name type="scientific">Leptosphaeria maculans (strain JN3 / isolate v23.1.3 / race Av1-4-5-6-7-8)</name>
    <name type="common">Blackleg fungus</name>
    <name type="synonym">Phoma lingam</name>
    <dbReference type="NCBI Taxonomy" id="985895"/>
    <lineage>
        <taxon>Eukaryota</taxon>
        <taxon>Fungi</taxon>
        <taxon>Dikarya</taxon>
        <taxon>Ascomycota</taxon>
        <taxon>Pezizomycotina</taxon>
        <taxon>Dothideomycetes</taxon>
        <taxon>Pleosporomycetidae</taxon>
        <taxon>Pleosporales</taxon>
        <taxon>Pleosporineae</taxon>
        <taxon>Leptosphaeriaceae</taxon>
        <taxon>Plenodomus</taxon>
        <taxon>Plenodomus lingam/Leptosphaeria maculans species complex</taxon>
    </lineage>
</organism>
<dbReference type="EMBL" id="FP929139">
    <property type="protein sequence ID" value="CBY01685.1"/>
    <property type="molecule type" value="Genomic_DNA"/>
</dbReference>
<name>E5AEP6_LEPMJ</name>
<evidence type="ECO:0000313" key="2">
    <source>
        <dbReference type="EMBL" id="CBY01685.1"/>
    </source>
</evidence>
<keyword evidence="1" id="KW-0732">Signal</keyword>
<dbReference type="HOGENOM" id="CLU_1896614_0_0_1"/>
<protein>
    <submittedName>
        <fullName evidence="2">Predicted protein</fullName>
    </submittedName>
</protein>
<sequence length="134" mass="14489">MRTGTCLLFVLSGLSHSAKDACSIYDTPHKPSDLGKPCPTFRPTGLHKTRALCGTMGWVDFGLGYGQRLIEATNPNKGKGGANNKITFTIAYVTPEDPAGRFMVISDVAVDVPCQPMFPARAKLHGVSYFLQKN</sequence>
<proteinExistence type="predicted"/>
<evidence type="ECO:0000313" key="3">
    <source>
        <dbReference type="Proteomes" id="UP000002668"/>
    </source>
</evidence>
<dbReference type="InParanoid" id="E5AEP6"/>
<gene>
    <name evidence="2" type="ORF">LEMA_P004720.1</name>
</gene>